<feature type="transmembrane region" description="Helical" evidence="14">
    <location>
        <begin position="328"/>
        <end position="350"/>
    </location>
</feature>
<dbReference type="InterPro" id="IPR003568">
    <property type="entry name" value="Cyt_c_biogenesis_CcmF"/>
</dbReference>
<keyword evidence="11" id="KW-0408">Iron</keyword>
<evidence type="ECO:0000256" key="1">
    <source>
        <dbReference type="ARBA" id="ARBA00004429"/>
    </source>
</evidence>
<keyword evidence="4" id="KW-1003">Cell membrane</keyword>
<evidence type="ECO:0000256" key="2">
    <source>
        <dbReference type="ARBA" id="ARBA00009186"/>
    </source>
</evidence>
<dbReference type="Pfam" id="PF01578">
    <property type="entry name" value="Cytochrom_C_asm"/>
    <property type="match status" value="1"/>
</dbReference>
<comment type="similarity">
    <text evidence="2">Belongs to the CcmF/CycK/Ccl1/NrfE/CcsA family.</text>
</comment>
<feature type="transmembrane region" description="Helical" evidence="14">
    <location>
        <begin position="225"/>
        <end position="241"/>
    </location>
</feature>
<evidence type="ECO:0000256" key="14">
    <source>
        <dbReference type="SAM" id="Phobius"/>
    </source>
</evidence>
<feature type="transmembrane region" description="Helical" evidence="14">
    <location>
        <begin position="183"/>
        <end position="205"/>
    </location>
</feature>
<keyword evidence="9" id="KW-0201">Cytochrome c-type biogenesis</keyword>
<sequence length="731" mass="83524">MLKKGLKLKNYENVSTIMTRFHFLFISISFSILIWAFVVSDFSFLTVWNNSHTAKPLLYKITGTWGNHEGSMLLWCWVMALYGFLITQNYQFLSKELKENTLMFQGLLCFGFGLYLFFASNPLLVNEINTIEGKGLNPLLQDPGLAFHPPFLYLGYVGLSLVWSFALAGILGKKIDKNWGSYVRPWVVISWVFLTIGITLGSWWAYYELGWGGYWFWDPVENASLIPWLIATALLHTTIAVEKKGVLINWCILLAIMAFGLSIIGTFIVRSGLITSVHAFANDPLRGVFILGLLSLYTILSFSMYAFRIKKEREEIHLKILSKETFFIFNNLLLSVLALTVFIGTIYPLILEVISNERISVGPPFFVITVIPIALLIAFLAAIGPLLAWDKNSSKALLKRILLPSVLTIVLVIAIYNYFLNLTVLSVLGILIGIWLLSSSLQNIFKFKLFGFKNWATFLGHSGFALLILGVSFSSSLQNEYEGTLKVGSSIDFKDYKVEFLSVKEFKGKNYISSIGKFNISKQDLNYILEPEKRYYPAENSLTTEASIVSKNLSQLYMVLGEKINDNTWVIRIWHKPFILLIWLGGIVIASGGFLSLSSVFLKRQIIKSFIILAFTLPYIGLFAKEFNPEIEERIHRINLQIRCMVCQTQTIDDSDAQLAKDLRAIVRQKVIEGETEEEIFAFFRNRYGDYILMKPPLQQNTIILWLTPFLGLLFGFLIIYRFFFYKRIER</sequence>
<keyword evidence="6" id="KW-0349">Heme</keyword>
<feature type="transmembrane region" description="Helical" evidence="14">
    <location>
        <begin position="703"/>
        <end position="725"/>
    </location>
</feature>
<dbReference type="PRINTS" id="PR01410">
    <property type="entry name" value="CCBIOGENESIS"/>
</dbReference>
<dbReference type="GO" id="GO:0020037">
    <property type="term" value="F:heme binding"/>
    <property type="evidence" value="ECO:0007669"/>
    <property type="project" value="InterPro"/>
</dbReference>
<dbReference type="GO" id="GO:0046872">
    <property type="term" value="F:metal ion binding"/>
    <property type="evidence" value="ECO:0007669"/>
    <property type="project" value="UniProtKB-KW"/>
</dbReference>
<feature type="transmembrane region" description="Helical" evidence="14">
    <location>
        <begin position="151"/>
        <end position="171"/>
    </location>
</feature>
<dbReference type="InterPro" id="IPR005616">
    <property type="entry name" value="CcmH/CycL/Ccl2/NrfF_N"/>
</dbReference>
<evidence type="ECO:0008006" key="19">
    <source>
        <dbReference type="Google" id="ProtNLM"/>
    </source>
</evidence>
<feature type="transmembrane region" description="Helical" evidence="14">
    <location>
        <begin position="606"/>
        <end position="624"/>
    </location>
</feature>
<feature type="transmembrane region" description="Helical" evidence="14">
    <location>
        <begin position="365"/>
        <end position="389"/>
    </location>
</feature>
<feature type="domain" description="Cytochrome c assembly protein" evidence="15">
    <location>
        <begin position="65"/>
        <end position="272"/>
    </location>
</feature>
<reference evidence="18" key="1">
    <citation type="submission" date="2018-05" db="EMBL/GenBank/DDBJ databases">
        <authorList>
            <person name="Lanie J.A."/>
            <person name="Ng W.-L."/>
            <person name="Kazmierczak K.M."/>
            <person name="Andrzejewski T.M."/>
            <person name="Davidsen T.M."/>
            <person name="Wayne K.J."/>
            <person name="Tettelin H."/>
            <person name="Glass J.I."/>
            <person name="Rusch D."/>
            <person name="Podicherti R."/>
            <person name="Tsui H.-C.T."/>
            <person name="Winkler M.E."/>
        </authorList>
    </citation>
    <scope>NUCLEOTIDE SEQUENCE</scope>
</reference>
<feature type="transmembrane region" description="Helical" evidence="14">
    <location>
        <begin position="21"/>
        <end position="48"/>
    </location>
</feature>
<feature type="transmembrane region" description="Helical" evidence="14">
    <location>
        <begin position="248"/>
        <end position="268"/>
    </location>
</feature>
<feature type="transmembrane region" description="Helical" evidence="14">
    <location>
        <begin position="288"/>
        <end position="307"/>
    </location>
</feature>
<evidence type="ECO:0000256" key="12">
    <source>
        <dbReference type="ARBA" id="ARBA00023136"/>
    </source>
</evidence>
<accession>A0A381P7R8</accession>
<keyword evidence="8" id="KW-0479">Metal-binding</keyword>
<evidence type="ECO:0000256" key="13">
    <source>
        <dbReference type="ARBA" id="ARBA00037230"/>
    </source>
</evidence>
<feature type="transmembrane region" description="Helical" evidence="14">
    <location>
        <begin position="102"/>
        <end position="120"/>
    </location>
</feature>
<comment type="subcellular location">
    <subcellularLocation>
        <location evidence="1">Cell inner membrane</location>
        <topology evidence="1">Multi-pass membrane protein</topology>
    </subcellularLocation>
</comment>
<feature type="transmembrane region" description="Helical" evidence="14">
    <location>
        <begin position="72"/>
        <end position="90"/>
    </location>
</feature>
<organism evidence="18">
    <name type="scientific">marine metagenome</name>
    <dbReference type="NCBI Taxonomy" id="408172"/>
    <lineage>
        <taxon>unclassified sequences</taxon>
        <taxon>metagenomes</taxon>
        <taxon>ecological metagenomes</taxon>
    </lineage>
</organism>
<dbReference type="AlphaFoldDB" id="A0A381P7R8"/>
<proteinExistence type="inferred from homology"/>
<evidence type="ECO:0000259" key="17">
    <source>
        <dbReference type="Pfam" id="PF16327"/>
    </source>
</evidence>
<gene>
    <name evidence="18" type="ORF">METZ01_LOCUS15850</name>
</gene>
<dbReference type="InterPro" id="IPR003567">
    <property type="entry name" value="Cyt_c_biogenesis"/>
</dbReference>
<dbReference type="GO" id="GO:0005886">
    <property type="term" value="C:plasma membrane"/>
    <property type="evidence" value="ECO:0007669"/>
    <property type="project" value="UniProtKB-SubCell"/>
</dbReference>
<dbReference type="PRINTS" id="PR01411">
    <property type="entry name" value="CCMFBIOGNSIS"/>
</dbReference>
<keyword evidence="10 14" id="KW-1133">Transmembrane helix</keyword>
<dbReference type="EMBL" id="UINC01000902">
    <property type="protein sequence ID" value="SUZ62996.1"/>
    <property type="molecule type" value="Genomic_DNA"/>
</dbReference>
<dbReference type="PANTHER" id="PTHR43653">
    <property type="entry name" value="CYTOCHROME C ASSEMBLY PROTEIN-RELATED"/>
    <property type="match status" value="1"/>
</dbReference>
<evidence type="ECO:0000256" key="7">
    <source>
        <dbReference type="ARBA" id="ARBA00022692"/>
    </source>
</evidence>
<name>A0A381P7R8_9ZZZZ</name>
<comment type="similarity">
    <text evidence="3">Belongs to the CcmH/CycL/Ccl2/NrfF family.</text>
</comment>
<evidence type="ECO:0000256" key="3">
    <source>
        <dbReference type="ARBA" id="ARBA00010342"/>
    </source>
</evidence>
<evidence type="ECO:0000256" key="6">
    <source>
        <dbReference type="ARBA" id="ARBA00022617"/>
    </source>
</evidence>
<keyword evidence="5" id="KW-0997">Cell inner membrane</keyword>
<dbReference type="GO" id="GO:0015232">
    <property type="term" value="F:heme transmembrane transporter activity"/>
    <property type="evidence" value="ECO:0007669"/>
    <property type="project" value="InterPro"/>
</dbReference>
<keyword evidence="7 14" id="KW-0812">Transmembrane</keyword>
<evidence type="ECO:0000256" key="10">
    <source>
        <dbReference type="ARBA" id="ARBA00022989"/>
    </source>
</evidence>
<feature type="domain" description="Cytochrome c-type biogenesis protein CcmF C-terminal" evidence="17">
    <location>
        <begin position="291"/>
        <end position="598"/>
    </location>
</feature>
<evidence type="ECO:0000259" key="15">
    <source>
        <dbReference type="Pfam" id="PF01578"/>
    </source>
</evidence>
<feature type="transmembrane region" description="Helical" evidence="14">
    <location>
        <begin position="457"/>
        <end position="477"/>
    </location>
</feature>
<dbReference type="Gene3D" id="1.10.8.640">
    <property type="entry name" value="Cytochrome C biogenesis protein"/>
    <property type="match status" value="1"/>
</dbReference>
<evidence type="ECO:0000259" key="16">
    <source>
        <dbReference type="Pfam" id="PF03918"/>
    </source>
</evidence>
<dbReference type="GO" id="GO:0017004">
    <property type="term" value="P:cytochrome complex assembly"/>
    <property type="evidence" value="ECO:0007669"/>
    <property type="project" value="UniProtKB-KW"/>
</dbReference>
<dbReference type="InterPro" id="IPR002541">
    <property type="entry name" value="Cyt_c_assembly"/>
</dbReference>
<comment type="function">
    <text evidence="13">Required for the biogenesis of c-type cytochromes. Possible subunit of a heme lyase.</text>
</comment>
<dbReference type="InterPro" id="IPR032523">
    <property type="entry name" value="CcmF_C"/>
</dbReference>
<dbReference type="CDD" id="cd16378">
    <property type="entry name" value="CcmH_N"/>
    <property type="match status" value="1"/>
</dbReference>
<feature type="domain" description="CcmH/CycL/Ccl2/NrfF N-terminal" evidence="16">
    <location>
        <begin position="628"/>
        <end position="724"/>
    </location>
</feature>
<dbReference type="Pfam" id="PF16327">
    <property type="entry name" value="CcmF_C"/>
    <property type="match status" value="1"/>
</dbReference>
<evidence type="ECO:0000313" key="18">
    <source>
        <dbReference type="EMBL" id="SUZ62996.1"/>
    </source>
</evidence>
<feature type="transmembrane region" description="Helical" evidence="14">
    <location>
        <begin position="425"/>
        <end position="445"/>
    </location>
</feature>
<evidence type="ECO:0000256" key="9">
    <source>
        <dbReference type="ARBA" id="ARBA00022748"/>
    </source>
</evidence>
<evidence type="ECO:0000256" key="5">
    <source>
        <dbReference type="ARBA" id="ARBA00022519"/>
    </source>
</evidence>
<keyword evidence="12 14" id="KW-0472">Membrane</keyword>
<evidence type="ECO:0000256" key="4">
    <source>
        <dbReference type="ARBA" id="ARBA00022475"/>
    </source>
</evidence>
<evidence type="ECO:0000256" key="8">
    <source>
        <dbReference type="ARBA" id="ARBA00022723"/>
    </source>
</evidence>
<dbReference type="PANTHER" id="PTHR43653:SF1">
    <property type="entry name" value="CYTOCHROME C-TYPE BIOGENESIS PROTEIN CCMF"/>
    <property type="match status" value="1"/>
</dbReference>
<dbReference type="InterPro" id="IPR038297">
    <property type="entry name" value="CcmH/CycL/NrfF/Ccl2_sf"/>
</dbReference>
<feature type="transmembrane region" description="Helical" evidence="14">
    <location>
        <begin position="578"/>
        <end position="597"/>
    </location>
</feature>
<evidence type="ECO:0000256" key="11">
    <source>
        <dbReference type="ARBA" id="ARBA00023004"/>
    </source>
</evidence>
<dbReference type="Pfam" id="PF03918">
    <property type="entry name" value="CcmH"/>
    <property type="match status" value="1"/>
</dbReference>
<feature type="transmembrane region" description="Helical" evidence="14">
    <location>
        <begin position="401"/>
        <end position="419"/>
    </location>
</feature>
<protein>
    <recommendedName>
        <fullName evidence="19">Cytochrome c-type biogenesis protein</fullName>
    </recommendedName>
</protein>